<evidence type="ECO:0000313" key="8">
    <source>
        <dbReference type="Proteomes" id="UP000707451"/>
    </source>
</evidence>
<evidence type="ECO:0000259" key="6">
    <source>
        <dbReference type="PROSITE" id="PS50255"/>
    </source>
</evidence>
<dbReference type="OrthoDB" id="432299at2759"/>
<comment type="similarity">
    <text evidence="4">Belongs to the cytochrome b5 family.</text>
</comment>
<organism evidence="7 8">
    <name type="scientific">Linnemannia hyalina</name>
    <dbReference type="NCBI Taxonomy" id="64524"/>
    <lineage>
        <taxon>Eukaryota</taxon>
        <taxon>Fungi</taxon>
        <taxon>Fungi incertae sedis</taxon>
        <taxon>Mucoromycota</taxon>
        <taxon>Mortierellomycotina</taxon>
        <taxon>Mortierellomycetes</taxon>
        <taxon>Mortierellales</taxon>
        <taxon>Mortierellaceae</taxon>
        <taxon>Linnemannia</taxon>
    </lineage>
</organism>
<evidence type="ECO:0000256" key="3">
    <source>
        <dbReference type="ARBA" id="ARBA00023004"/>
    </source>
</evidence>
<accession>A0A9P7Y710</accession>
<feature type="compositionally biased region" description="Acidic residues" evidence="5">
    <location>
        <begin position="101"/>
        <end position="113"/>
    </location>
</feature>
<feature type="compositionally biased region" description="Low complexity" evidence="5">
    <location>
        <begin position="16"/>
        <end position="28"/>
    </location>
</feature>
<dbReference type="SUPFAM" id="SSF55856">
    <property type="entry name" value="Cytochrome b5-like heme/steroid binding domain"/>
    <property type="match status" value="1"/>
</dbReference>
<feature type="domain" description="Cytochrome b5 heme-binding" evidence="6">
    <location>
        <begin position="201"/>
        <end position="277"/>
    </location>
</feature>
<feature type="region of interest" description="Disordered" evidence="5">
    <location>
        <begin position="15"/>
        <end position="41"/>
    </location>
</feature>
<protein>
    <recommendedName>
        <fullName evidence="6">Cytochrome b5 heme-binding domain-containing protein</fullName>
    </recommendedName>
</protein>
<dbReference type="GO" id="GO:0004128">
    <property type="term" value="F:cytochrome-b5 reductase activity, acting on NAD(P)H"/>
    <property type="evidence" value="ECO:0007669"/>
    <property type="project" value="TreeGrafter"/>
</dbReference>
<dbReference type="Gene3D" id="3.10.120.10">
    <property type="entry name" value="Cytochrome b5-like heme/steroid binding domain"/>
    <property type="match status" value="1"/>
</dbReference>
<dbReference type="PROSITE" id="PS50255">
    <property type="entry name" value="CYTOCHROME_B5_2"/>
    <property type="match status" value="1"/>
</dbReference>
<comment type="caution">
    <text evidence="7">The sequence shown here is derived from an EMBL/GenBank/DDBJ whole genome shotgun (WGS) entry which is preliminary data.</text>
</comment>
<sequence length="289" mass="31499">MSYLFSAIRDYVRPHTTTNAESTEEASTGNTTQNSTITVPQKDTLAPATTTASHPYANNVNSGQNRIMVQPASKNSSLSIPTISLNSLQPPVIRTTSSDGSSDDSDSDSENDSSEVKIATPYLATSTAIDTPFMTLSTADDPDNEVTPSFPAVGGPQRLAACSTDPKSKRRIKFALAPGHSPLDWARLTTSGKDLRGVDSFGRYTLEDVKEHKSYDDAWTVLNGKVYNMTAYLPFHPGGEKEIMRCAGRDGTRLFNLTHKWVNYEYMLKECQVGFLVSDGPSSNKLRAQ</sequence>
<keyword evidence="1 4" id="KW-0349">Heme</keyword>
<dbReference type="Pfam" id="PF00173">
    <property type="entry name" value="Cyt-b5"/>
    <property type="match status" value="1"/>
</dbReference>
<dbReference type="PROSITE" id="PS00191">
    <property type="entry name" value="CYTOCHROME_B5_1"/>
    <property type="match status" value="1"/>
</dbReference>
<dbReference type="GO" id="GO:0020037">
    <property type="term" value="F:heme binding"/>
    <property type="evidence" value="ECO:0007669"/>
    <property type="project" value="UniProtKB-UniRule"/>
</dbReference>
<dbReference type="EMBL" id="JAHRHY010000001">
    <property type="protein sequence ID" value="KAG9072811.1"/>
    <property type="molecule type" value="Genomic_DNA"/>
</dbReference>
<dbReference type="InterPro" id="IPR018506">
    <property type="entry name" value="Cyt_B5_heme-BS"/>
</dbReference>
<dbReference type="InterPro" id="IPR051872">
    <property type="entry name" value="Cytochrome_b5/Flavoprotein_Rdt"/>
</dbReference>
<dbReference type="AlphaFoldDB" id="A0A9P7Y710"/>
<dbReference type="InterPro" id="IPR036400">
    <property type="entry name" value="Cyt_B5-like_heme/steroid_sf"/>
</dbReference>
<reference evidence="7" key="1">
    <citation type="submission" date="2021-06" db="EMBL/GenBank/DDBJ databases">
        <title>Genome Sequence of Mortierella hyaline Strain SCG-10, a Cold-Adapted, Nitrate-Reducing Fungus Isolated from Soil in Minnesota, USA.</title>
        <authorList>
            <person name="Aldossari N."/>
        </authorList>
    </citation>
    <scope>NUCLEOTIDE SEQUENCE</scope>
    <source>
        <strain evidence="7">SCG-10</strain>
    </source>
</reference>
<dbReference type="GO" id="GO:0046872">
    <property type="term" value="F:metal ion binding"/>
    <property type="evidence" value="ECO:0007669"/>
    <property type="project" value="UniProtKB-UniRule"/>
</dbReference>
<keyword evidence="3 4" id="KW-0408">Iron</keyword>
<dbReference type="Proteomes" id="UP000707451">
    <property type="component" value="Unassembled WGS sequence"/>
</dbReference>
<feature type="region of interest" description="Disordered" evidence="5">
    <location>
        <begin position="89"/>
        <end position="119"/>
    </location>
</feature>
<evidence type="ECO:0000256" key="5">
    <source>
        <dbReference type="SAM" id="MobiDB-lite"/>
    </source>
</evidence>
<evidence type="ECO:0000256" key="2">
    <source>
        <dbReference type="ARBA" id="ARBA00022723"/>
    </source>
</evidence>
<dbReference type="PANTHER" id="PTHR46237">
    <property type="entry name" value="CYTOCHROME B5 REDUCTASE 4 FAMILY MEMBER"/>
    <property type="match status" value="1"/>
</dbReference>
<name>A0A9P7Y710_9FUNG</name>
<feature type="compositionally biased region" description="Polar residues" evidence="5">
    <location>
        <begin position="29"/>
        <end position="41"/>
    </location>
</feature>
<proteinExistence type="inferred from homology"/>
<dbReference type="GO" id="GO:0005737">
    <property type="term" value="C:cytoplasm"/>
    <property type="evidence" value="ECO:0007669"/>
    <property type="project" value="TreeGrafter"/>
</dbReference>
<dbReference type="InterPro" id="IPR001199">
    <property type="entry name" value="Cyt_B5-like_heme/steroid-bd"/>
</dbReference>
<dbReference type="SMART" id="SM01117">
    <property type="entry name" value="Cyt-b5"/>
    <property type="match status" value="1"/>
</dbReference>
<gene>
    <name evidence="7" type="ORF">KI688_000589</name>
</gene>
<keyword evidence="2 4" id="KW-0479">Metal-binding</keyword>
<evidence type="ECO:0000313" key="7">
    <source>
        <dbReference type="EMBL" id="KAG9072811.1"/>
    </source>
</evidence>
<evidence type="ECO:0000256" key="1">
    <source>
        <dbReference type="ARBA" id="ARBA00022617"/>
    </source>
</evidence>
<dbReference type="FunFam" id="3.10.120.10:FF:000001">
    <property type="entry name" value="Cytochrome b5 reductase 4"/>
    <property type="match status" value="1"/>
</dbReference>
<keyword evidence="8" id="KW-1185">Reference proteome</keyword>
<dbReference type="PANTHER" id="PTHR46237:SF1">
    <property type="entry name" value="CYTOCHROME B5 REDUCTASE 4"/>
    <property type="match status" value="1"/>
</dbReference>
<evidence type="ECO:0000256" key="4">
    <source>
        <dbReference type="RuleBase" id="RU362121"/>
    </source>
</evidence>